<protein>
    <submittedName>
        <fullName evidence="1">Uncharacterized protein</fullName>
    </submittedName>
</protein>
<keyword evidence="2" id="KW-1185">Reference proteome</keyword>
<sequence>MYLKKQDSMVIDQSWQLKSFAQGEEKSVGHASSFPYASHVMLTITAVCVIYLLGEECAYWLPLSSDVKFIDIYYSINTSWAASNFPPSYTNFLSFNGQSLDGYLLQSDLVVTN</sequence>
<organism evidence="1 2">
    <name type="scientific">Clitoria ternatea</name>
    <name type="common">Butterfly pea</name>
    <dbReference type="NCBI Taxonomy" id="43366"/>
    <lineage>
        <taxon>Eukaryota</taxon>
        <taxon>Viridiplantae</taxon>
        <taxon>Streptophyta</taxon>
        <taxon>Embryophyta</taxon>
        <taxon>Tracheophyta</taxon>
        <taxon>Spermatophyta</taxon>
        <taxon>Magnoliopsida</taxon>
        <taxon>eudicotyledons</taxon>
        <taxon>Gunneridae</taxon>
        <taxon>Pentapetalae</taxon>
        <taxon>rosids</taxon>
        <taxon>fabids</taxon>
        <taxon>Fabales</taxon>
        <taxon>Fabaceae</taxon>
        <taxon>Papilionoideae</taxon>
        <taxon>50 kb inversion clade</taxon>
        <taxon>NPAAA clade</taxon>
        <taxon>indigoferoid/millettioid clade</taxon>
        <taxon>Phaseoleae</taxon>
        <taxon>Clitoria</taxon>
    </lineage>
</organism>
<gene>
    <name evidence="1" type="ORF">RJT34_25708</name>
</gene>
<dbReference type="AlphaFoldDB" id="A0AAN9IH33"/>
<name>A0AAN9IH33_CLITE</name>
<comment type="caution">
    <text evidence="1">The sequence shown here is derived from an EMBL/GenBank/DDBJ whole genome shotgun (WGS) entry which is preliminary data.</text>
</comment>
<reference evidence="1 2" key="1">
    <citation type="submission" date="2024-01" db="EMBL/GenBank/DDBJ databases">
        <title>The genomes of 5 underutilized Papilionoideae crops provide insights into root nodulation and disease resistance.</title>
        <authorList>
            <person name="Yuan L."/>
        </authorList>
    </citation>
    <scope>NUCLEOTIDE SEQUENCE [LARGE SCALE GENOMIC DNA]</scope>
    <source>
        <strain evidence="1">LY-2023</strain>
        <tissue evidence="1">Leaf</tissue>
    </source>
</reference>
<dbReference type="EMBL" id="JAYKXN010000006">
    <property type="protein sequence ID" value="KAK7280643.1"/>
    <property type="molecule type" value="Genomic_DNA"/>
</dbReference>
<proteinExistence type="predicted"/>
<evidence type="ECO:0000313" key="1">
    <source>
        <dbReference type="EMBL" id="KAK7280643.1"/>
    </source>
</evidence>
<dbReference type="Proteomes" id="UP001359559">
    <property type="component" value="Unassembled WGS sequence"/>
</dbReference>
<accession>A0AAN9IH33</accession>
<evidence type="ECO:0000313" key="2">
    <source>
        <dbReference type="Proteomes" id="UP001359559"/>
    </source>
</evidence>